<dbReference type="InterPro" id="IPR051479">
    <property type="entry name" value="PorB-like"/>
</dbReference>
<dbReference type="GO" id="GO:0044281">
    <property type="term" value="P:small molecule metabolic process"/>
    <property type="evidence" value="ECO:0007669"/>
    <property type="project" value="UniProtKB-ARBA"/>
</dbReference>
<dbReference type="Gene3D" id="3.40.50.970">
    <property type="match status" value="2"/>
</dbReference>
<evidence type="ECO:0000259" key="2">
    <source>
        <dbReference type="Pfam" id="PF02775"/>
    </source>
</evidence>
<dbReference type="PANTHER" id="PTHR42897:SF2">
    <property type="entry name" value="PYRUVATE SYNTHASE SUBUNIT PORB"/>
    <property type="match status" value="1"/>
</dbReference>
<keyword evidence="1" id="KW-0560">Oxidoreductase</keyword>
<reference evidence="3 4" key="1">
    <citation type="journal article" date="2003" name="Proc. Natl. Acad. Sci. U.S.A.">
        <title>Complete genome sequence and analysis of Wolinella succinogenes.</title>
        <authorList>
            <person name="Baar C."/>
            <person name="Eppinger M."/>
            <person name="Raddatz G."/>
            <person name="Simon JM."/>
            <person name="Lanz C."/>
            <person name="Klimmek O."/>
            <person name="Nandakumar R."/>
            <person name="Gross R."/>
            <person name="Rosinus A."/>
            <person name="Keller H."/>
            <person name="Jagtap P."/>
            <person name="Linke B."/>
            <person name="Meyer F."/>
            <person name="Lederer H."/>
            <person name="Schuster S.C."/>
        </authorList>
    </citation>
    <scope>NUCLEOTIDE SEQUENCE [LARGE SCALE GENOMIC DNA]</scope>
    <source>
        <strain evidence="4">ATCC 29543 / DSM 1740 / CCUG 13145 / JCM 31913 / LMG 7466 / NCTC 11488 / FDC 602W</strain>
    </source>
</reference>
<evidence type="ECO:0000313" key="3">
    <source>
        <dbReference type="EMBL" id="CAE11126.1"/>
    </source>
</evidence>
<dbReference type="InterPro" id="IPR011766">
    <property type="entry name" value="TPP_enzyme_TPP-bd"/>
</dbReference>
<organism evidence="4">
    <name type="scientific">Wolinella succinogenes (strain ATCC 29543 / DSM 1740 / CCUG 13145 / JCM 31913 / LMG 7466 / NCTC 11488 / FDC 602W)</name>
    <name type="common">Vibrio succinogenes</name>
    <dbReference type="NCBI Taxonomy" id="273121"/>
    <lineage>
        <taxon>Bacteria</taxon>
        <taxon>Pseudomonadati</taxon>
        <taxon>Campylobacterota</taxon>
        <taxon>Epsilonproteobacteria</taxon>
        <taxon>Campylobacterales</taxon>
        <taxon>Helicobacteraceae</taxon>
        <taxon>Wolinella</taxon>
    </lineage>
</organism>
<proteinExistence type="predicted"/>
<dbReference type="Proteomes" id="UP000000422">
    <property type="component" value="Chromosome"/>
</dbReference>
<dbReference type="InterPro" id="IPR029061">
    <property type="entry name" value="THDP-binding"/>
</dbReference>
<gene>
    <name evidence="3" type="ordered locus">WS2128</name>
</gene>
<evidence type="ECO:0000256" key="1">
    <source>
        <dbReference type="ARBA" id="ARBA00023002"/>
    </source>
</evidence>
<keyword evidence="4" id="KW-1185">Reference proteome</keyword>
<keyword evidence="3" id="KW-0670">Pyruvate</keyword>
<dbReference type="KEGG" id="wsu:WS2128"/>
<dbReference type="HOGENOM" id="CLU_058423_0_0_7"/>
<dbReference type="DNASU" id="2553746"/>
<dbReference type="EMBL" id="BX571662">
    <property type="protein sequence ID" value="CAE11126.1"/>
    <property type="molecule type" value="Genomic_DNA"/>
</dbReference>
<name>Q7M7R6_WOLSU</name>
<dbReference type="GO" id="GO:0016491">
    <property type="term" value="F:oxidoreductase activity"/>
    <property type="evidence" value="ECO:0007669"/>
    <property type="project" value="UniProtKB-KW"/>
</dbReference>
<evidence type="ECO:0000313" key="4">
    <source>
        <dbReference type="Proteomes" id="UP000000422"/>
    </source>
</evidence>
<dbReference type="eggNOG" id="COG1013">
    <property type="taxonomic scope" value="Bacteria"/>
</dbReference>
<dbReference type="STRING" id="273121.WS2128"/>
<protein>
    <submittedName>
        <fullName evidence="3">PYRUVATE FERREDOXIN OXIDOREDUCTASE, BETA SUBUNIT</fullName>
    </submittedName>
</protein>
<dbReference type="Pfam" id="PF02775">
    <property type="entry name" value="TPP_enzyme_C"/>
    <property type="match status" value="1"/>
</dbReference>
<sequence>MNEIKNLKQYSKAAERFEGAHLLCPGCAHGMIVREVLNATDDPLILSSATGCLEVSTAVYPYTSWDVPWIHIGFENSSTAVAGAEAMYKALERKGKLYSEKKPKFVAFGGDGSTYDIGFQYISGCFERGHNMTYICLDNEVYANTGGQRSGSTPIGASTTTTPAGRVSYGKKDKKKDILQIMAAHGAPYVAQVAPNKWKDMAKKLKMALETEGPTFINAMSACTTEWKFESNLTVEVSDLAVDSLVFPLYEIINGTELNITYRPKNIVPVRDYLAAQGRFKHLFKKENEHIIEQWQKEVDARWVYLQKREEARV</sequence>
<feature type="domain" description="Thiamine pyrophosphate enzyme TPP-binding" evidence="2">
    <location>
        <begin position="50"/>
        <end position="218"/>
    </location>
</feature>
<dbReference type="SUPFAM" id="SSF52518">
    <property type="entry name" value="Thiamin diphosphate-binding fold (THDP-binding)"/>
    <property type="match status" value="1"/>
</dbReference>
<accession>Q7M7R6</accession>
<dbReference type="CDD" id="cd03376">
    <property type="entry name" value="TPP_PFOR_porB_like"/>
    <property type="match status" value="1"/>
</dbReference>
<dbReference type="RefSeq" id="WP_011139908.1">
    <property type="nucleotide sequence ID" value="NC_005090.1"/>
</dbReference>
<dbReference type="PANTHER" id="PTHR42897">
    <property type="entry name" value="PYRUVATE SYNTHASE SUBUNIT PORB"/>
    <property type="match status" value="1"/>
</dbReference>
<dbReference type="GO" id="GO:0030976">
    <property type="term" value="F:thiamine pyrophosphate binding"/>
    <property type="evidence" value="ECO:0007669"/>
    <property type="project" value="InterPro"/>
</dbReference>
<dbReference type="AlphaFoldDB" id="Q7M7R6"/>